<evidence type="ECO:0000256" key="1">
    <source>
        <dbReference type="ARBA" id="ARBA00022679"/>
    </source>
</evidence>
<feature type="non-terminal residue" evidence="4">
    <location>
        <position position="1"/>
    </location>
</feature>
<reference evidence="4 5" key="1">
    <citation type="journal article" date="2015" name="Nature">
        <title>rRNA introns, odd ribosomes, and small enigmatic genomes across a large radiation of phyla.</title>
        <authorList>
            <person name="Brown C.T."/>
            <person name="Hug L.A."/>
            <person name="Thomas B.C."/>
            <person name="Sharon I."/>
            <person name="Castelle C.J."/>
            <person name="Singh A."/>
            <person name="Wilkins M.J."/>
            <person name="Williams K.H."/>
            <person name="Banfield J.F."/>
        </authorList>
    </citation>
    <scope>NUCLEOTIDE SEQUENCE [LARGE SCALE GENOMIC DNA]</scope>
</reference>
<dbReference type="Gene3D" id="3.90.550.10">
    <property type="entry name" value="Spore Coat Polysaccharide Biosynthesis Protein SpsA, Chain A"/>
    <property type="match status" value="1"/>
</dbReference>
<keyword evidence="1 4" id="KW-0808">Transferase</keyword>
<keyword evidence="2" id="KW-0812">Transmembrane</keyword>
<evidence type="ECO:0000313" key="4">
    <source>
        <dbReference type="EMBL" id="KKS12694.1"/>
    </source>
</evidence>
<dbReference type="InterPro" id="IPR027791">
    <property type="entry name" value="Galactosyl_T_C"/>
</dbReference>
<feature type="domain" description="Galactosyltransferase C-terminal" evidence="3">
    <location>
        <begin position="21"/>
        <end position="70"/>
    </location>
</feature>
<evidence type="ECO:0000256" key="2">
    <source>
        <dbReference type="SAM" id="Phobius"/>
    </source>
</evidence>
<name>A0A0G0WIF8_9BACT</name>
<keyword evidence="2" id="KW-1133">Transmembrane helix</keyword>
<dbReference type="Proteomes" id="UP000034753">
    <property type="component" value="Unassembled WGS sequence"/>
</dbReference>
<dbReference type="EMBL" id="LCBN01000044">
    <property type="protein sequence ID" value="KKS12694.1"/>
    <property type="molecule type" value="Genomic_DNA"/>
</dbReference>
<gene>
    <name evidence="4" type="ORF">UU67_C0044G0001</name>
</gene>
<feature type="transmembrane region" description="Helical" evidence="2">
    <location>
        <begin position="128"/>
        <end position="153"/>
    </location>
</feature>
<keyword evidence="2" id="KW-0472">Membrane</keyword>
<dbReference type="Pfam" id="PF02709">
    <property type="entry name" value="Glyco_transf_7C"/>
    <property type="match status" value="1"/>
</dbReference>
<accession>A0A0G0WIF8</accession>
<dbReference type="GO" id="GO:0016740">
    <property type="term" value="F:transferase activity"/>
    <property type="evidence" value="ECO:0007669"/>
    <property type="project" value="UniProtKB-KW"/>
</dbReference>
<protein>
    <submittedName>
        <fullName evidence="4">Glycosyl transferase, family 2</fullName>
    </submittedName>
</protein>
<dbReference type="SUPFAM" id="SSF53448">
    <property type="entry name" value="Nucleotide-diphospho-sugar transferases"/>
    <property type="match status" value="1"/>
</dbReference>
<comment type="caution">
    <text evidence="4">The sequence shown here is derived from an EMBL/GenBank/DDBJ whole genome shotgun (WGS) entry which is preliminary data.</text>
</comment>
<proteinExistence type="predicted"/>
<dbReference type="InterPro" id="IPR029044">
    <property type="entry name" value="Nucleotide-diphossugar_trans"/>
</dbReference>
<dbReference type="AlphaFoldDB" id="A0A0G0WIF8"/>
<evidence type="ECO:0000313" key="5">
    <source>
        <dbReference type="Proteomes" id="UP000034753"/>
    </source>
</evidence>
<organism evidence="4 5">
    <name type="scientific">Candidatus Daviesbacteria bacterium GW2011_GWB1_41_5</name>
    <dbReference type="NCBI Taxonomy" id="1618429"/>
    <lineage>
        <taxon>Bacteria</taxon>
        <taxon>Candidatus Daviesiibacteriota</taxon>
    </lineage>
</organism>
<evidence type="ECO:0000259" key="3">
    <source>
        <dbReference type="Pfam" id="PF02709"/>
    </source>
</evidence>
<sequence length="166" mass="19639">AEGLGFWADIRKLERDSYKDDNLIVGVRFFTKDSWEELGGFDETLYGPEDYDFHNRFIKKGFFWGRIKAIERHMGEPKNLLDIFKKHYWYGKQMLFYFKKHPMIATQQFNPIRISYFRHYKSFLNSPMLLLGLVIMNFVKFLAGGLGFFVAFVTQYKAGALKTTTI</sequence>